<gene>
    <name evidence="2" type="ORF">LXN57_25165</name>
</gene>
<reference evidence="2 3" key="1">
    <citation type="submission" date="2022-06" db="EMBL/GenBank/DDBJ databases">
        <title>Actinoplanes abujensis sp. nov., isolated from Nigerian arid soil.</title>
        <authorList>
            <person name="Ding P."/>
        </authorList>
    </citation>
    <scope>NUCLEOTIDE SEQUENCE [LARGE SCALE GENOMIC DNA]</scope>
    <source>
        <strain evidence="3">TRM88002</strain>
    </source>
</reference>
<dbReference type="EMBL" id="JAMQOL010000036">
    <property type="protein sequence ID" value="MCM4080869.1"/>
    <property type="molecule type" value="Genomic_DNA"/>
</dbReference>
<organism evidence="2 3">
    <name type="scientific">Paractinoplanes hotanensis</name>
    <dbReference type="NCBI Taxonomy" id="2906497"/>
    <lineage>
        <taxon>Bacteria</taxon>
        <taxon>Bacillati</taxon>
        <taxon>Actinomycetota</taxon>
        <taxon>Actinomycetes</taxon>
        <taxon>Micromonosporales</taxon>
        <taxon>Micromonosporaceae</taxon>
        <taxon>Paractinoplanes</taxon>
    </lineage>
</organism>
<evidence type="ECO:0000256" key="1">
    <source>
        <dbReference type="SAM" id="MobiDB-lite"/>
    </source>
</evidence>
<feature type="region of interest" description="Disordered" evidence="1">
    <location>
        <begin position="92"/>
        <end position="112"/>
    </location>
</feature>
<comment type="caution">
    <text evidence="2">The sequence shown here is derived from an EMBL/GenBank/DDBJ whole genome shotgun (WGS) entry which is preliminary data.</text>
</comment>
<feature type="compositionally biased region" description="Low complexity" evidence="1">
    <location>
        <begin position="92"/>
        <end position="104"/>
    </location>
</feature>
<sequence length="163" mass="17047">MPIGVTSILPASVATPFLEHARSKLGVMAKPPPPVYATEVVARSIVYAPGHPRREILVGGAAAAFALAQRLSPARCCRSAAWARARSAPTARATAWTTSTPRSAGRAGSGAFPGRALRRSPFTVLIGHLPLPAELLTSAVRRIQAAPGKARTDENAGRPRTVE</sequence>
<proteinExistence type="predicted"/>
<dbReference type="RefSeq" id="WP_251800654.1">
    <property type="nucleotide sequence ID" value="NZ_JAMQOL010000036.1"/>
</dbReference>
<protein>
    <submittedName>
        <fullName evidence="2">Uncharacterized protein</fullName>
    </submittedName>
</protein>
<evidence type="ECO:0000313" key="2">
    <source>
        <dbReference type="EMBL" id="MCM4080869.1"/>
    </source>
</evidence>
<name>A0ABT0Y6B5_9ACTN</name>
<evidence type="ECO:0000313" key="3">
    <source>
        <dbReference type="Proteomes" id="UP001523216"/>
    </source>
</evidence>
<accession>A0ABT0Y6B5</accession>
<keyword evidence="3" id="KW-1185">Reference proteome</keyword>
<dbReference type="Proteomes" id="UP001523216">
    <property type="component" value="Unassembled WGS sequence"/>
</dbReference>